<dbReference type="AlphaFoldDB" id="A0A0H5Q5R3"/>
<evidence type="ECO:0000313" key="1">
    <source>
        <dbReference type="EMBL" id="CRY97356.1"/>
    </source>
</evidence>
<proteinExistence type="predicted"/>
<dbReference type="EMBL" id="LN854044">
    <property type="protein sequence ID" value="CRY97356.1"/>
    <property type="molecule type" value="Genomic_DNA"/>
</dbReference>
<protein>
    <submittedName>
        <fullName evidence="1">Uncharacterized protein</fullName>
    </submittedName>
</protein>
<accession>A0A0H5Q5R3</accession>
<name>A0A0H5Q5R3_9ZZZZ</name>
<sequence>MPAIFTQVVLHTLDAIPANYITNTFSCDVASDFAITDWHTELAARYDAIHSVFSPNVAQLNHEIISYGRTDPEPRIPLKRTVFSFATATSGVPMPSEAALCLSFQAGKVSGGNQARRRGRVYLGPFSSTYLGGDGRPSSGLITIIKDFGDDLLAASIASDPVFTWQVYSTVNESSVDVTEGWVDNAWDTQRRRGLEPSSRSVFPS</sequence>
<reference evidence="1" key="1">
    <citation type="submission" date="2015-06" db="EMBL/GenBank/DDBJ databases">
        <authorList>
            <person name="Joergensen T."/>
        </authorList>
    </citation>
    <scope>NUCLEOTIDE SEQUENCE</scope>
    <source>
        <strain evidence="1">RGFK1508</strain>
    </source>
</reference>
<reference evidence="1" key="2">
    <citation type="submission" date="2015-07" db="EMBL/GenBank/DDBJ databases">
        <title>Plasmids, circular viruses and viroids from rat gut.</title>
        <authorList>
            <person name="Jorgensen T.J."/>
            <person name="Hansen M.A."/>
            <person name="Xu Z."/>
            <person name="Tabak M.A."/>
            <person name="Sorensen S.J."/>
            <person name="Hansen L.H."/>
        </authorList>
    </citation>
    <scope>NUCLEOTIDE SEQUENCE</scope>
    <source>
        <strain evidence="1">RGFK1508</strain>
    </source>
</reference>
<organism evidence="1">
    <name type="scientific">uncultured prokaryote</name>
    <dbReference type="NCBI Taxonomy" id="198431"/>
    <lineage>
        <taxon>unclassified sequences</taxon>
        <taxon>environmental samples</taxon>
    </lineage>
</organism>